<dbReference type="RefSeq" id="WP_310022122.1">
    <property type="nucleotide sequence ID" value="NZ_JAVDUM010000014.1"/>
</dbReference>
<comment type="caution">
    <text evidence="2">The sequence shown here is derived from an EMBL/GenBank/DDBJ whole genome shotgun (WGS) entry which is preliminary data.</text>
</comment>
<gene>
    <name evidence="2" type="ORF">J2Y69_002988</name>
</gene>
<dbReference type="Proteomes" id="UP001259347">
    <property type="component" value="Unassembled WGS sequence"/>
</dbReference>
<organism evidence="2 3">
    <name type="scientific">Microbacterium resistens</name>
    <dbReference type="NCBI Taxonomy" id="156977"/>
    <lineage>
        <taxon>Bacteria</taxon>
        <taxon>Bacillati</taxon>
        <taxon>Actinomycetota</taxon>
        <taxon>Actinomycetes</taxon>
        <taxon>Micrococcales</taxon>
        <taxon>Microbacteriaceae</taxon>
        <taxon>Microbacterium</taxon>
    </lineage>
</organism>
<evidence type="ECO:0008006" key="4">
    <source>
        <dbReference type="Google" id="ProtNLM"/>
    </source>
</evidence>
<proteinExistence type="predicted"/>
<reference evidence="2 3" key="1">
    <citation type="submission" date="2023-07" db="EMBL/GenBank/DDBJ databases">
        <title>Sorghum-associated microbial communities from plants grown in Nebraska, USA.</title>
        <authorList>
            <person name="Schachtman D."/>
        </authorList>
    </citation>
    <scope>NUCLEOTIDE SEQUENCE [LARGE SCALE GENOMIC DNA]</scope>
    <source>
        <strain evidence="2 3">2980</strain>
    </source>
</reference>
<keyword evidence="1" id="KW-1133">Transmembrane helix</keyword>
<evidence type="ECO:0000313" key="2">
    <source>
        <dbReference type="EMBL" id="MDR6868372.1"/>
    </source>
</evidence>
<sequence>MAESGTASSSRPRWYIAGGIALVLVVAAVWVGWAWITRDEGRIATVSVSSSPWPEKYAIGKGAETRYEDFHGVMIGTSTVKDPSPEEDHCLMVVINDQIKGSCAPKSEDAFVKFAVGPAAPEALRDEFPEGTNIRVTFNGSDVVVHRDKAS</sequence>
<protein>
    <recommendedName>
        <fullName evidence="4">DUF4333 domain-containing protein</fullName>
    </recommendedName>
</protein>
<dbReference type="EMBL" id="JAVDUM010000014">
    <property type="protein sequence ID" value="MDR6868372.1"/>
    <property type="molecule type" value="Genomic_DNA"/>
</dbReference>
<keyword evidence="3" id="KW-1185">Reference proteome</keyword>
<name>A0ABU1SHN7_9MICO</name>
<keyword evidence="1" id="KW-0812">Transmembrane</keyword>
<feature type="transmembrane region" description="Helical" evidence="1">
    <location>
        <begin position="14"/>
        <end position="36"/>
    </location>
</feature>
<evidence type="ECO:0000313" key="3">
    <source>
        <dbReference type="Proteomes" id="UP001259347"/>
    </source>
</evidence>
<accession>A0ABU1SHN7</accession>
<keyword evidence="1" id="KW-0472">Membrane</keyword>
<evidence type="ECO:0000256" key="1">
    <source>
        <dbReference type="SAM" id="Phobius"/>
    </source>
</evidence>